<accession>A0A699XHW6</accession>
<sequence length="43" mass="4519">ANPRRRASDAGAVAARPQLRQGGAGGTARQSAAGVHHRFDYYP</sequence>
<evidence type="ECO:0000313" key="2">
    <source>
        <dbReference type="EMBL" id="GFD59642.1"/>
    </source>
</evidence>
<feature type="region of interest" description="Disordered" evidence="1">
    <location>
        <begin position="1"/>
        <end position="43"/>
    </location>
</feature>
<dbReference type="AlphaFoldDB" id="A0A699XHW6"/>
<comment type="caution">
    <text evidence="2">The sequence shown here is derived from an EMBL/GenBank/DDBJ whole genome shotgun (WGS) entry which is preliminary data.</text>
</comment>
<feature type="non-terminal residue" evidence="2">
    <location>
        <position position="1"/>
    </location>
</feature>
<name>A0A699XHW6_TANCI</name>
<feature type="non-terminal residue" evidence="2">
    <location>
        <position position="43"/>
    </location>
</feature>
<gene>
    <name evidence="2" type="ORF">Tci_931611</name>
</gene>
<protein>
    <submittedName>
        <fullName evidence="2">Uncharacterized protein</fullName>
    </submittedName>
</protein>
<evidence type="ECO:0000256" key="1">
    <source>
        <dbReference type="SAM" id="MobiDB-lite"/>
    </source>
</evidence>
<dbReference type="EMBL" id="BKCJ011867591">
    <property type="protein sequence ID" value="GFD59642.1"/>
    <property type="molecule type" value="Genomic_DNA"/>
</dbReference>
<reference evidence="2" key="1">
    <citation type="journal article" date="2019" name="Sci. Rep.">
        <title>Draft genome of Tanacetum cinerariifolium, the natural source of mosquito coil.</title>
        <authorList>
            <person name="Yamashiro T."/>
            <person name="Shiraishi A."/>
            <person name="Satake H."/>
            <person name="Nakayama K."/>
        </authorList>
    </citation>
    <scope>NUCLEOTIDE SEQUENCE</scope>
</reference>
<organism evidence="2">
    <name type="scientific">Tanacetum cinerariifolium</name>
    <name type="common">Dalmatian daisy</name>
    <name type="synonym">Chrysanthemum cinerariifolium</name>
    <dbReference type="NCBI Taxonomy" id="118510"/>
    <lineage>
        <taxon>Eukaryota</taxon>
        <taxon>Viridiplantae</taxon>
        <taxon>Streptophyta</taxon>
        <taxon>Embryophyta</taxon>
        <taxon>Tracheophyta</taxon>
        <taxon>Spermatophyta</taxon>
        <taxon>Magnoliopsida</taxon>
        <taxon>eudicotyledons</taxon>
        <taxon>Gunneridae</taxon>
        <taxon>Pentapetalae</taxon>
        <taxon>asterids</taxon>
        <taxon>campanulids</taxon>
        <taxon>Asterales</taxon>
        <taxon>Asteraceae</taxon>
        <taxon>Asteroideae</taxon>
        <taxon>Anthemideae</taxon>
        <taxon>Anthemidinae</taxon>
        <taxon>Tanacetum</taxon>
    </lineage>
</organism>
<proteinExistence type="predicted"/>